<organism evidence="3 4">
    <name type="scientific">Glycine soja</name>
    <name type="common">Wild soybean</name>
    <dbReference type="NCBI Taxonomy" id="3848"/>
    <lineage>
        <taxon>Eukaryota</taxon>
        <taxon>Viridiplantae</taxon>
        <taxon>Streptophyta</taxon>
        <taxon>Embryophyta</taxon>
        <taxon>Tracheophyta</taxon>
        <taxon>Spermatophyta</taxon>
        <taxon>Magnoliopsida</taxon>
        <taxon>eudicotyledons</taxon>
        <taxon>Gunneridae</taxon>
        <taxon>Pentapetalae</taxon>
        <taxon>rosids</taxon>
        <taxon>fabids</taxon>
        <taxon>Fabales</taxon>
        <taxon>Fabaceae</taxon>
        <taxon>Papilionoideae</taxon>
        <taxon>50 kb inversion clade</taxon>
        <taxon>NPAAA clade</taxon>
        <taxon>indigoferoid/millettioid clade</taxon>
        <taxon>Phaseoleae</taxon>
        <taxon>Glycine</taxon>
        <taxon>Glycine subgen. Soja</taxon>
    </lineage>
</organism>
<keyword evidence="2" id="KW-1133">Transmembrane helix</keyword>
<gene>
    <name evidence="3" type="ORF">D0Y65_006279</name>
</gene>
<keyword evidence="4" id="KW-1185">Reference proteome</keyword>
<evidence type="ECO:0000313" key="3">
    <source>
        <dbReference type="EMBL" id="RZC19384.1"/>
    </source>
</evidence>
<accession>A0A445L8X0</accession>
<feature type="transmembrane region" description="Helical" evidence="2">
    <location>
        <begin position="65"/>
        <end position="85"/>
    </location>
</feature>
<evidence type="ECO:0000256" key="1">
    <source>
        <dbReference type="SAM" id="MobiDB-lite"/>
    </source>
</evidence>
<evidence type="ECO:0000313" key="4">
    <source>
        <dbReference type="Proteomes" id="UP000289340"/>
    </source>
</evidence>
<feature type="compositionally biased region" description="Basic and acidic residues" evidence="1">
    <location>
        <begin position="1"/>
        <end position="14"/>
    </location>
</feature>
<sequence>MVTPRNKDKDDECNPRGVTTRAQEQKPLGFKVGKVRLVASYTFVEISVVFILMDYLTDSRGNDQRIAAVVTNLQDVLSSILFIFVSSISKEYTGCFTMITFCAAASIENILWISRVENSLELVCLEFSLE</sequence>
<dbReference type="EMBL" id="QZWG01000003">
    <property type="protein sequence ID" value="RZC19384.1"/>
    <property type="molecule type" value="Genomic_DNA"/>
</dbReference>
<evidence type="ECO:0000256" key="2">
    <source>
        <dbReference type="SAM" id="Phobius"/>
    </source>
</evidence>
<comment type="caution">
    <text evidence="3">The sequence shown here is derived from an EMBL/GenBank/DDBJ whole genome shotgun (WGS) entry which is preliminary data.</text>
</comment>
<dbReference type="Proteomes" id="UP000289340">
    <property type="component" value="Chromosome 3"/>
</dbReference>
<feature type="region of interest" description="Disordered" evidence="1">
    <location>
        <begin position="1"/>
        <end position="20"/>
    </location>
</feature>
<dbReference type="AlphaFoldDB" id="A0A445L8X0"/>
<keyword evidence="2" id="KW-0472">Membrane</keyword>
<protein>
    <submittedName>
        <fullName evidence="3">Uncharacterized protein</fullName>
    </submittedName>
</protein>
<keyword evidence="2" id="KW-0812">Transmembrane</keyword>
<name>A0A445L8X0_GLYSO</name>
<proteinExistence type="predicted"/>
<feature type="transmembrane region" description="Helical" evidence="2">
    <location>
        <begin position="35"/>
        <end position="53"/>
    </location>
</feature>
<reference evidence="3 4" key="1">
    <citation type="submission" date="2018-09" db="EMBL/GenBank/DDBJ databases">
        <title>A high-quality reference genome of wild soybean provides a powerful tool to mine soybean genomes.</title>
        <authorList>
            <person name="Xie M."/>
            <person name="Chung C.Y.L."/>
            <person name="Li M.-W."/>
            <person name="Wong F.-L."/>
            <person name="Chan T.-F."/>
            <person name="Lam H.-M."/>
        </authorList>
    </citation>
    <scope>NUCLEOTIDE SEQUENCE [LARGE SCALE GENOMIC DNA]</scope>
    <source>
        <strain evidence="4">cv. W05</strain>
        <tissue evidence="3">Hypocotyl of etiolated seedlings</tissue>
    </source>
</reference>